<feature type="repeat" description="ANK" evidence="3">
    <location>
        <begin position="51"/>
        <end position="83"/>
    </location>
</feature>
<keyword evidence="1" id="KW-0677">Repeat</keyword>
<evidence type="ECO:0000256" key="1">
    <source>
        <dbReference type="ARBA" id="ARBA00022737"/>
    </source>
</evidence>
<comment type="caution">
    <text evidence="5">The sequence shown here is derived from an EMBL/GenBank/DDBJ whole genome shotgun (WGS) entry which is preliminary data.</text>
</comment>
<dbReference type="Proteomes" id="UP000288096">
    <property type="component" value="Unassembled WGS sequence"/>
</dbReference>
<dbReference type="PROSITE" id="PS50088">
    <property type="entry name" value="ANK_REPEAT"/>
    <property type="match status" value="2"/>
</dbReference>
<dbReference type="OrthoDB" id="5382682at2"/>
<reference evidence="6" key="1">
    <citation type="submission" date="2017-11" db="EMBL/GenBank/DDBJ databases">
        <authorList>
            <person name="Watanabe M."/>
            <person name="Kojima H."/>
        </authorList>
    </citation>
    <scope>NUCLEOTIDE SEQUENCE [LARGE SCALE GENOMIC DNA]</scope>
    <source>
        <strain evidence="6">Tokyo 01</strain>
    </source>
</reference>
<dbReference type="InterPro" id="IPR036770">
    <property type="entry name" value="Ankyrin_rpt-contain_sf"/>
</dbReference>
<dbReference type="PANTHER" id="PTHR24201:SF16">
    <property type="entry name" value="ANKYRIN-1-LIKE-RELATED"/>
    <property type="match status" value="1"/>
</dbReference>
<gene>
    <name evidence="5" type="ORF">DENIS_4197</name>
</gene>
<keyword evidence="2 3" id="KW-0040">ANK repeat</keyword>
<evidence type="ECO:0000313" key="6">
    <source>
        <dbReference type="Proteomes" id="UP000288096"/>
    </source>
</evidence>
<dbReference type="InterPro" id="IPR050776">
    <property type="entry name" value="Ank_Repeat/CDKN_Inhibitor"/>
</dbReference>
<dbReference type="PROSITE" id="PS50297">
    <property type="entry name" value="ANK_REP_REGION"/>
    <property type="match status" value="2"/>
</dbReference>
<proteinExistence type="predicted"/>
<dbReference type="Gene3D" id="1.25.40.20">
    <property type="entry name" value="Ankyrin repeat-containing domain"/>
    <property type="match status" value="1"/>
</dbReference>
<accession>A0A401G1Z4</accession>
<dbReference type="AlphaFoldDB" id="A0A401G1Z4"/>
<feature type="signal peptide" evidence="4">
    <location>
        <begin position="1"/>
        <end position="26"/>
    </location>
</feature>
<dbReference type="InterPro" id="IPR002110">
    <property type="entry name" value="Ankyrin_rpt"/>
</dbReference>
<evidence type="ECO:0000313" key="5">
    <source>
        <dbReference type="EMBL" id="GBC63203.1"/>
    </source>
</evidence>
<keyword evidence="6" id="KW-1185">Reference proteome</keyword>
<dbReference type="PANTHER" id="PTHR24201">
    <property type="entry name" value="ANK_REP_REGION DOMAIN-CONTAINING PROTEIN"/>
    <property type="match status" value="1"/>
</dbReference>
<reference evidence="6" key="2">
    <citation type="submission" date="2019-01" db="EMBL/GenBank/DDBJ databases">
        <title>Genome sequence of Desulfonema ishimotonii strain Tokyo 01.</title>
        <authorList>
            <person name="Fukui M."/>
        </authorList>
    </citation>
    <scope>NUCLEOTIDE SEQUENCE [LARGE SCALE GENOMIC DNA]</scope>
    <source>
        <strain evidence="6">Tokyo 01</strain>
    </source>
</reference>
<organism evidence="5 6">
    <name type="scientific">Desulfonema ishimotonii</name>
    <dbReference type="NCBI Taxonomy" id="45657"/>
    <lineage>
        <taxon>Bacteria</taxon>
        <taxon>Pseudomonadati</taxon>
        <taxon>Thermodesulfobacteriota</taxon>
        <taxon>Desulfobacteria</taxon>
        <taxon>Desulfobacterales</taxon>
        <taxon>Desulfococcaceae</taxon>
        <taxon>Desulfonema</taxon>
    </lineage>
</organism>
<feature type="repeat" description="ANK" evidence="3">
    <location>
        <begin position="18"/>
        <end position="50"/>
    </location>
</feature>
<evidence type="ECO:0000256" key="2">
    <source>
        <dbReference type="ARBA" id="ARBA00023043"/>
    </source>
</evidence>
<evidence type="ECO:0000256" key="4">
    <source>
        <dbReference type="SAM" id="SignalP"/>
    </source>
</evidence>
<name>A0A401G1Z4_9BACT</name>
<protein>
    <submittedName>
        <fullName evidence="5">Uncharacterized protein</fullName>
    </submittedName>
</protein>
<dbReference type="Gene3D" id="2.30.30.40">
    <property type="entry name" value="SH3 Domains"/>
    <property type="match status" value="1"/>
</dbReference>
<keyword evidence="4" id="KW-0732">Signal</keyword>
<dbReference type="SMART" id="SM00248">
    <property type="entry name" value="ANK"/>
    <property type="match status" value="3"/>
</dbReference>
<dbReference type="Pfam" id="PF12796">
    <property type="entry name" value="Ank_2"/>
    <property type="match status" value="1"/>
</dbReference>
<dbReference type="EMBL" id="BEXT01000001">
    <property type="protein sequence ID" value="GBC63203.1"/>
    <property type="molecule type" value="Genomic_DNA"/>
</dbReference>
<dbReference type="SUPFAM" id="SSF48403">
    <property type="entry name" value="Ankyrin repeat"/>
    <property type="match status" value="1"/>
</dbReference>
<evidence type="ECO:0000256" key="3">
    <source>
        <dbReference type="PROSITE-ProRule" id="PRU00023"/>
    </source>
</evidence>
<sequence>MYRKALLCFSLLMMLACLGCTTVHRAASTGNTEEMLFLISRGSDLNAADENGMTPLMLAVQEDQPDMVAVLLANGAATDLENRQGKTASDMAWAEGTPAVFKAFLDHGGADPDFFLHEAAGTEGQARLKTVIREYRQYRKISNTADHASLSDFETWFSDFPEGVYRKEVEHIFGEMIRRDYEEAAAASDPKAMKAFIDRYSDMGRDGYRVDATSLNIRNTASAESEKTGRYLRGNVVHALQKKDGWAQTDRGWVSLEYLKPVPVRRTIPLVAPYIENARHYLAHPDDEIHPEKTPPALPTPTVRQELELLLKAPTLSTLETFIIQYKDRPEYAPLVQTARNRYKQILLDE</sequence>
<dbReference type="RefSeq" id="WP_124330302.1">
    <property type="nucleotide sequence ID" value="NZ_BEXT01000001.1"/>
</dbReference>
<dbReference type="PROSITE" id="PS51257">
    <property type="entry name" value="PROKAR_LIPOPROTEIN"/>
    <property type="match status" value="1"/>
</dbReference>
<feature type="chain" id="PRO_5019023447" evidence="4">
    <location>
        <begin position="27"/>
        <end position="350"/>
    </location>
</feature>